<accession>A0AAD9CVL7</accession>
<proteinExistence type="predicted"/>
<dbReference type="SMART" id="SM00702">
    <property type="entry name" value="P4Hc"/>
    <property type="match status" value="1"/>
</dbReference>
<dbReference type="InterPro" id="IPR006620">
    <property type="entry name" value="Pro_4_hyd_alph"/>
</dbReference>
<dbReference type="Pfam" id="PF10637">
    <property type="entry name" value="Ofd1_CTDD"/>
    <property type="match status" value="1"/>
</dbReference>
<evidence type="ECO:0000256" key="3">
    <source>
        <dbReference type="ARBA" id="ARBA00022964"/>
    </source>
</evidence>
<evidence type="ECO:0000313" key="8">
    <source>
        <dbReference type="Proteomes" id="UP001182556"/>
    </source>
</evidence>
<evidence type="ECO:0000256" key="4">
    <source>
        <dbReference type="ARBA" id="ARBA00023002"/>
    </source>
</evidence>
<dbReference type="Gene3D" id="3.60.130.20">
    <property type="entry name" value="Oxoglutarate/iron-dependent oxygenase, C-terminal degradation domain"/>
    <property type="match status" value="1"/>
</dbReference>
<dbReference type="GO" id="GO:0031543">
    <property type="term" value="F:peptidyl-proline dioxygenase activity"/>
    <property type="evidence" value="ECO:0007669"/>
    <property type="project" value="TreeGrafter"/>
</dbReference>
<sequence>MTTTTRQRSASPSAAGSAKKAKVGNGDINLPVGEKLDSWKEKYSQSTPYKHAVVPGLLTDDLLEGVVEESRTYGVRGEEGSLPGWGWEQKETDIYKIQQTPDLASLDPEHLPEETLAKLPYLRRLRSALYSPEFREFVRKVTGCGPLSGKKTDGSVGLYSQGSHLLLHDDSISTRVVSWILYLPNSPPAAPSSSHLQPSASGSFLKGWDPAWGGSLELYPVESGEEVGMPGSKRSAKADVNWGQLIFFEVQPGRSYHSVEEVIVGDGRQRLGVSGWFHRPVEGEEGYEPENQEEKKAALSSLAQITSAPTLPLTAYEKEPPAGLSSSHLSFLGKYLAPSYLSAATLEKLCGQFEAASEIVLHNFLKPDLADQLKAETKGIDIREYPSKPSIVPQDLGEGNGWSLQGPPSKHRYMTLDKASSSSSTPVLRDILANLLPSEAFRAWLGVVSSLTPMAHRTEARRFRKGLDYTLANGEEKTGEARLDVWLGATWWADVPVASDAEDQLLDEGGWDCYLESPEEGEDPAVFQSKHARQAEANGEEAEGSSSKAEQGQEDGEEEEGKEDGAEEQEFELEIDPEQSDQLSPSDFDSDSEDGDEDDGPLLVQAVSFNKLLLVLRDPGVMRFVKYLGAAAGGSRWDVGGEWEVGMLEEEEEGEGEA</sequence>
<dbReference type="GO" id="GO:0031418">
    <property type="term" value="F:L-ascorbic acid binding"/>
    <property type="evidence" value="ECO:0007669"/>
    <property type="project" value="UniProtKB-KW"/>
</dbReference>
<keyword evidence="2" id="KW-0847">Vitamin C</keyword>
<dbReference type="Pfam" id="PF13661">
    <property type="entry name" value="2OG-FeII_Oxy_4"/>
    <property type="match status" value="1"/>
</dbReference>
<evidence type="ECO:0000313" key="7">
    <source>
        <dbReference type="EMBL" id="KAK1921345.1"/>
    </source>
</evidence>
<evidence type="ECO:0000256" key="1">
    <source>
        <dbReference type="ARBA" id="ARBA00001961"/>
    </source>
</evidence>
<protein>
    <submittedName>
        <fullName evidence="7">Nucleus protein</fullName>
    </submittedName>
</protein>
<dbReference type="Gene3D" id="2.60.120.620">
    <property type="entry name" value="q2cbj1_9rhob like domain"/>
    <property type="match status" value="1"/>
</dbReference>
<feature type="compositionally biased region" description="Low complexity" evidence="5">
    <location>
        <begin position="9"/>
        <end position="18"/>
    </location>
</feature>
<feature type="compositionally biased region" description="Acidic residues" evidence="5">
    <location>
        <begin position="552"/>
        <end position="579"/>
    </location>
</feature>
<name>A0AAD9CVL7_PAPLA</name>
<keyword evidence="3" id="KW-0223">Dioxygenase</keyword>
<gene>
    <name evidence="7" type="ORF">DB88DRAFT_98680</name>
</gene>
<dbReference type="InterPro" id="IPR019601">
    <property type="entry name" value="Oxoglutarate/Fe-dep_Oase_C"/>
</dbReference>
<dbReference type="AlphaFoldDB" id="A0AAD9CVL7"/>
<feature type="domain" description="Prolyl 4-hydroxylase alpha subunit" evidence="6">
    <location>
        <begin position="49"/>
        <end position="278"/>
    </location>
</feature>
<dbReference type="EMBL" id="JAODAN010000011">
    <property type="protein sequence ID" value="KAK1921345.1"/>
    <property type="molecule type" value="Genomic_DNA"/>
</dbReference>
<reference evidence="7" key="1">
    <citation type="submission" date="2023-02" db="EMBL/GenBank/DDBJ databases">
        <title>Identification and recombinant expression of a fungal hydrolase from Papiliotrema laurentii that hydrolyzes apple cutin and clears colloidal polyester polyurethane.</title>
        <authorList>
            <consortium name="DOE Joint Genome Institute"/>
            <person name="Roman V.A."/>
            <person name="Bojanowski C."/>
            <person name="Crable B.R."/>
            <person name="Wagner D.N."/>
            <person name="Hung C.S."/>
            <person name="Nadeau L.J."/>
            <person name="Schratz L."/>
            <person name="Haridas S."/>
            <person name="Pangilinan J."/>
            <person name="Lipzen A."/>
            <person name="Na H."/>
            <person name="Yan M."/>
            <person name="Ng V."/>
            <person name="Grigoriev I.V."/>
            <person name="Spatafora J.W."/>
            <person name="Barlow D."/>
            <person name="Biffinger J."/>
            <person name="Kelley-Loughnane N."/>
            <person name="Varaljay V.A."/>
            <person name="Crookes-Goodson W.J."/>
        </authorList>
    </citation>
    <scope>NUCLEOTIDE SEQUENCE</scope>
    <source>
        <strain evidence="7">5307AH</strain>
    </source>
</reference>
<keyword evidence="8" id="KW-1185">Reference proteome</keyword>
<feature type="compositionally biased region" description="Acidic residues" evidence="5">
    <location>
        <begin position="588"/>
        <end position="600"/>
    </location>
</feature>
<feature type="region of interest" description="Disordered" evidence="5">
    <location>
        <begin position="1"/>
        <end position="29"/>
    </location>
</feature>
<dbReference type="InterPro" id="IPR051842">
    <property type="entry name" value="uS12_prolyl_hydroxylase"/>
</dbReference>
<dbReference type="InterPro" id="IPR043044">
    <property type="entry name" value="TPA1/Ofd1_C"/>
</dbReference>
<evidence type="ECO:0000259" key="6">
    <source>
        <dbReference type="SMART" id="SM00702"/>
    </source>
</evidence>
<dbReference type="PANTHER" id="PTHR12117:SF0">
    <property type="entry name" value="PROLYL 3-HYDROXYLASE OGFOD1"/>
    <property type="match status" value="1"/>
</dbReference>
<dbReference type="GO" id="GO:0006449">
    <property type="term" value="P:regulation of translational termination"/>
    <property type="evidence" value="ECO:0007669"/>
    <property type="project" value="TreeGrafter"/>
</dbReference>
<dbReference type="GO" id="GO:0005506">
    <property type="term" value="F:iron ion binding"/>
    <property type="evidence" value="ECO:0007669"/>
    <property type="project" value="InterPro"/>
</dbReference>
<evidence type="ECO:0000256" key="2">
    <source>
        <dbReference type="ARBA" id="ARBA00022896"/>
    </source>
</evidence>
<organism evidence="7 8">
    <name type="scientific">Papiliotrema laurentii</name>
    <name type="common">Cryptococcus laurentii</name>
    <dbReference type="NCBI Taxonomy" id="5418"/>
    <lineage>
        <taxon>Eukaryota</taxon>
        <taxon>Fungi</taxon>
        <taxon>Dikarya</taxon>
        <taxon>Basidiomycota</taxon>
        <taxon>Agaricomycotina</taxon>
        <taxon>Tremellomycetes</taxon>
        <taxon>Tremellales</taxon>
        <taxon>Rhynchogastremaceae</taxon>
        <taxon>Papiliotrema</taxon>
    </lineage>
</organism>
<dbReference type="Proteomes" id="UP001182556">
    <property type="component" value="Unassembled WGS sequence"/>
</dbReference>
<keyword evidence="4" id="KW-0560">Oxidoreductase</keyword>
<dbReference type="GO" id="GO:0005737">
    <property type="term" value="C:cytoplasm"/>
    <property type="evidence" value="ECO:0007669"/>
    <property type="project" value="TreeGrafter"/>
</dbReference>
<comment type="cofactor">
    <cofactor evidence="1">
        <name>L-ascorbate</name>
        <dbReference type="ChEBI" id="CHEBI:38290"/>
    </cofactor>
</comment>
<dbReference type="InterPro" id="IPR039558">
    <property type="entry name" value="TPA1/OFD1_N"/>
</dbReference>
<dbReference type="PANTHER" id="PTHR12117">
    <property type="entry name" value="HISTONE ACETYLTRANSFERASE COMPLEX"/>
    <property type="match status" value="1"/>
</dbReference>
<evidence type="ECO:0000256" key="5">
    <source>
        <dbReference type="SAM" id="MobiDB-lite"/>
    </source>
</evidence>
<comment type="caution">
    <text evidence="7">The sequence shown here is derived from an EMBL/GenBank/DDBJ whole genome shotgun (WGS) entry which is preliminary data.</text>
</comment>
<feature type="region of interest" description="Disordered" evidence="5">
    <location>
        <begin position="530"/>
        <end position="601"/>
    </location>
</feature>